<organism evidence="1 2">
    <name type="scientific">Candidatus Nealsonbacteria bacterium RBG_13_36_15</name>
    <dbReference type="NCBI Taxonomy" id="1801660"/>
    <lineage>
        <taxon>Bacteria</taxon>
        <taxon>Candidatus Nealsoniibacteriota</taxon>
    </lineage>
</organism>
<dbReference type="AlphaFoldDB" id="A0A1G2DWV3"/>
<evidence type="ECO:0000313" key="2">
    <source>
        <dbReference type="Proteomes" id="UP000176752"/>
    </source>
</evidence>
<reference evidence="1 2" key="1">
    <citation type="journal article" date="2016" name="Nat. Commun.">
        <title>Thousands of microbial genomes shed light on interconnected biogeochemical processes in an aquifer system.</title>
        <authorList>
            <person name="Anantharaman K."/>
            <person name="Brown C.T."/>
            <person name="Hug L.A."/>
            <person name="Sharon I."/>
            <person name="Castelle C.J."/>
            <person name="Probst A.J."/>
            <person name="Thomas B.C."/>
            <person name="Singh A."/>
            <person name="Wilkins M.J."/>
            <person name="Karaoz U."/>
            <person name="Brodie E.L."/>
            <person name="Williams K.H."/>
            <person name="Hubbard S.S."/>
            <person name="Banfield J.F."/>
        </authorList>
    </citation>
    <scope>NUCLEOTIDE SEQUENCE [LARGE SCALE GENOMIC DNA]</scope>
</reference>
<dbReference type="STRING" id="1801660.A2Z78_00585"/>
<dbReference type="EMBL" id="MHLV01000007">
    <property type="protein sequence ID" value="OGZ18026.1"/>
    <property type="molecule type" value="Genomic_DNA"/>
</dbReference>
<evidence type="ECO:0000313" key="1">
    <source>
        <dbReference type="EMBL" id="OGZ18026.1"/>
    </source>
</evidence>
<proteinExistence type="predicted"/>
<comment type="caution">
    <text evidence="1">The sequence shown here is derived from an EMBL/GenBank/DDBJ whole genome shotgun (WGS) entry which is preliminary data.</text>
</comment>
<protein>
    <submittedName>
        <fullName evidence="1">Uncharacterized protein</fullName>
    </submittedName>
</protein>
<gene>
    <name evidence="1" type="ORF">A2Z78_00585</name>
</gene>
<accession>A0A1G2DWV3</accession>
<name>A0A1G2DWV3_9BACT</name>
<sequence>MKIQPISRIGLLFSDPPGIKGAVLFIAAKAAQRREVVAVPKNTGMTKRQAREAKRKGEQVIVSILGKDCLGQLIEETGDGRFHFRGVMKSSREVTKFALPREIRFASTDGEK</sequence>
<dbReference type="Proteomes" id="UP000176752">
    <property type="component" value="Unassembled WGS sequence"/>
</dbReference>